<dbReference type="STRING" id="512565.AMIS_51760"/>
<dbReference type="Pfam" id="PF13628">
    <property type="entry name" value="DUF4142"/>
    <property type="match status" value="1"/>
</dbReference>
<feature type="domain" description="DUF4142" evidence="2">
    <location>
        <begin position="38"/>
        <end position="172"/>
    </location>
</feature>
<dbReference type="InterPro" id="IPR012347">
    <property type="entry name" value="Ferritin-like"/>
</dbReference>
<dbReference type="HOGENOM" id="CLU_079636_2_0_11"/>
<evidence type="ECO:0000256" key="1">
    <source>
        <dbReference type="SAM" id="SignalP"/>
    </source>
</evidence>
<reference evidence="3 4" key="1">
    <citation type="submission" date="2012-02" db="EMBL/GenBank/DDBJ databases">
        <title>Complete genome sequence of Actinoplanes missouriensis 431 (= NBRC 102363).</title>
        <authorList>
            <person name="Ohnishi Y."/>
            <person name="Ishikawa J."/>
            <person name="Sekine M."/>
            <person name="Hosoyama A."/>
            <person name="Harada T."/>
            <person name="Narita H."/>
            <person name="Hata T."/>
            <person name="Konno Y."/>
            <person name="Tutikane K."/>
            <person name="Fujita N."/>
            <person name="Horinouchi S."/>
            <person name="Hayakawa M."/>
        </authorList>
    </citation>
    <scope>NUCLEOTIDE SEQUENCE [LARGE SCALE GENOMIC DNA]</scope>
    <source>
        <strain evidence="4">ATCC 14538 / DSM 43046 / CBS 188.64 / JCM 3121 / NBRC 102363 / NCIMB 12654 / NRRL B-3342 / UNCC 431</strain>
    </source>
</reference>
<dbReference type="RefSeq" id="WP_014445284.1">
    <property type="nucleotide sequence ID" value="NC_017093.1"/>
</dbReference>
<proteinExistence type="predicted"/>
<dbReference type="PATRIC" id="fig|512565.3.peg.5171"/>
<accession>I0HBK9</accession>
<protein>
    <recommendedName>
        <fullName evidence="2">DUF4142 domain-containing protein</fullName>
    </recommendedName>
</protein>
<keyword evidence="1" id="KW-0732">Signal</keyword>
<organism evidence="3 4">
    <name type="scientific">Actinoplanes missouriensis (strain ATCC 14538 / DSM 43046 / CBS 188.64 / JCM 3121 / NBRC 102363 / NCIMB 12654 / NRRL B-3342 / UNCC 431)</name>
    <dbReference type="NCBI Taxonomy" id="512565"/>
    <lineage>
        <taxon>Bacteria</taxon>
        <taxon>Bacillati</taxon>
        <taxon>Actinomycetota</taxon>
        <taxon>Actinomycetes</taxon>
        <taxon>Micromonosporales</taxon>
        <taxon>Micromonosporaceae</taxon>
        <taxon>Actinoplanes</taxon>
    </lineage>
</organism>
<dbReference type="EMBL" id="AP012319">
    <property type="protein sequence ID" value="BAL90396.1"/>
    <property type="molecule type" value="Genomic_DNA"/>
</dbReference>
<feature type="chain" id="PRO_5003628750" description="DUF4142 domain-containing protein" evidence="1">
    <location>
        <begin position="26"/>
        <end position="189"/>
    </location>
</feature>
<dbReference type="Gene3D" id="1.20.1260.10">
    <property type="match status" value="1"/>
</dbReference>
<dbReference type="eggNOG" id="COG3652">
    <property type="taxonomic scope" value="Bacteria"/>
</dbReference>
<sequence>MLFRRIATSLGLAGALLAAAAPAPAASAPTTAPAVTERDAAFLMAAHQAHLAEIAAGRLAWLKTTDKAVKGLAGVLMGDHIRLDAALYGVARKLRVFLPGKPTAEQQALAARYEAAGADTFDEYFVSTQLVAHRASLAMVKKAAAESDAPIVRDLAEDAVPIIEKHRDHLRAVAAATDMVGYSEPGGRS</sequence>
<evidence type="ECO:0000313" key="4">
    <source>
        <dbReference type="Proteomes" id="UP000007882"/>
    </source>
</evidence>
<evidence type="ECO:0000259" key="2">
    <source>
        <dbReference type="Pfam" id="PF13628"/>
    </source>
</evidence>
<gene>
    <name evidence="3" type="ordered locus">AMIS_51760</name>
</gene>
<dbReference type="OrthoDB" id="3405189at2"/>
<dbReference type="Proteomes" id="UP000007882">
    <property type="component" value="Chromosome"/>
</dbReference>
<keyword evidence="4" id="KW-1185">Reference proteome</keyword>
<feature type="signal peptide" evidence="1">
    <location>
        <begin position="1"/>
        <end position="25"/>
    </location>
</feature>
<name>I0HBK9_ACTM4</name>
<evidence type="ECO:0000313" key="3">
    <source>
        <dbReference type="EMBL" id="BAL90396.1"/>
    </source>
</evidence>
<dbReference type="PANTHER" id="PTHR38593:SF1">
    <property type="entry name" value="BLR2558 PROTEIN"/>
    <property type="match status" value="1"/>
</dbReference>
<dbReference type="AlphaFoldDB" id="I0HBK9"/>
<dbReference type="KEGG" id="ams:AMIS_51760"/>
<dbReference type="InterPro" id="IPR025419">
    <property type="entry name" value="DUF4142"/>
</dbReference>
<dbReference type="PANTHER" id="PTHR38593">
    <property type="entry name" value="BLR2558 PROTEIN"/>
    <property type="match status" value="1"/>
</dbReference>